<sequence length="55" mass="5315">MTVRGVPAAILLLILVLAPAQAAPIALPATLPAETSPGIPGAALMSASKASLAAR</sequence>
<dbReference type="AlphaFoldDB" id="A0A1I2MK19"/>
<reference evidence="2 3" key="1">
    <citation type="submission" date="2016-10" db="EMBL/GenBank/DDBJ databases">
        <authorList>
            <person name="de Groot N.N."/>
        </authorList>
    </citation>
    <scope>NUCLEOTIDE SEQUENCE [LARGE SCALE GENOMIC DNA]</scope>
    <source>
        <strain evidence="2 3">DSM 43019</strain>
    </source>
</reference>
<keyword evidence="1" id="KW-0732">Signal</keyword>
<gene>
    <name evidence="2" type="ORF">SAMN05421541_13040</name>
</gene>
<proteinExistence type="predicted"/>
<keyword evidence="3" id="KW-1185">Reference proteome</keyword>
<evidence type="ECO:0000256" key="1">
    <source>
        <dbReference type="SAM" id="SignalP"/>
    </source>
</evidence>
<protein>
    <submittedName>
        <fullName evidence="2">Uncharacterized protein</fullName>
    </submittedName>
</protein>
<evidence type="ECO:0000313" key="2">
    <source>
        <dbReference type="EMBL" id="SFF91398.1"/>
    </source>
</evidence>
<name>A0A1I2MK19_9ACTN</name>
<dbReference type="Proteomes" id="UP000199645">
    <property type="component" value="Unassembled WGS sequence"/>
</dbReference>
<organism evidence="2 3">
    <name type="scientific">Actinoplanes philippinensis</name>
    <dbReference type="NCBI Taxonomy" id="35752"/>
    <lineage>
        <taxon>Bacteria</taxon>
        <taxon>Bacillati</taxon>
        <taxon>Actinomycetota</taxon>
        <taxon>Actinomycetes</taxon>
        <taxon>Micromonosporales</taxon>
        <taxon>Micromonosporaceae</taxon>
        <taxon>Actinoplanes</taxon>
    </lineage>
</organism>
<dbReference type="RefSeq" id="WP_177320161.1">
    <property type="nucleotide sequence ID" value="NZ_BOMT01000102.1"/>
</dbReference>
<evidence type="ECO:0000313" key="3">
    <source>
        <dbReference type="Proteomes" id="UP000199645"/>
    </source>
</evidence>
<feature type="signal peptide" evidence="1">
    <location>
        <begin position="1"/>
        <end position="22"/>
    </location>
</feature>
<feature type="chain" id="PRO_5011698793" evidence="1">
    <location>
        <begin position="23"/>
        <end position="55"/>
    </location>
</feature>
<accession>A0A1I2MK19</accession>
<dbReference type="EMBL" id="FONV01000030">
    <property type="protein sequence ID" value="SFF91398.1"/>
    <property type="molecule type" value="Genomic_DNA"/>
</dbReference>
<dbReference type="STRING" id="35752.SAMN05421541_13040"/>